<feature type="compositionally biased region" description="Basic and acidic residues" evidence="2">
    <location>
        <begin position="55"/>
        <end position="72"/>
    </location>
</feature>
<evidence type="ECO:0000313" key="5">
    <source>
        <dbReference type="Proteomes" id="UP000001568"/>
    </source>
</evidence>
<accession>A4S4L9</accession>
<dbReference type="GeneID" id="5004357"/>
<dbReference type="Pfam" id="PF06047">
    <property type="entry name" value="Nkap_C"/>
    <property type="match status" value="1"/>
</dbReference>
<dbReference type="HOGENOM" id="CLU_032439_3_1_1"/>
<evidence type="ECO:0000259" key="3">
    <source>
        <dbReference type="Pfam" id="PF06047"/>
    </source>
</evidence>
<evidence type="ECO:0000313" key="4">
    <source>
        <dbReference type="EMBL" id="ABO98753.1"/>
    </source>
</evidence>
<dbReference type="EMBL" id="CP000591">
    <property type="protein sequence ID" value="ABO98753.1"/>
    <property type="molecule type" value="Genomic_DNA"/>
</dbReference>
<keyword evidence="5" id="KW-1185">Reference proteome</keyword>
<dbReference type="GO" id="GO:0003682">
    <property type="term" value="F:chromatin binding"/>
    <property type="evidence" value="ECO:0007669"/>
    <property type="project" value="InterPro"/>
</dbReference>
<dbReference type="STRING" id="436017.A4S4L9"/>
<dbReference type="Gramene" id="ABO98753">
    <property type="protein sequence ID" value="ABO98753"/>
    <property type="gene ID" value="OSTLU_88591"/>
</dbReference>
<feature type="region of interest" description="Disordered" evidence="2">
    <location>
        <begin position="1"/>
        <end position="91"/>
    </location>
</feature>
<protein>
    <recommendedName>
        <fullName evidence="3">NF-kappa-B-activating protein C-terminal domain-containing protein</fullName>
    </recommendedName>
</protein>
<dbReference type="OrthoDB" id="497902at2759"/>
<feature type="compositionally biased region" description="Basic residues" evidence="2">
    <location>
        <begin position="45"/>
        <end position="54"/>
    </location>
</feature>
<dbReference type="InterPro" id="IPR040466">
    <property type="entry name" value="NKAP"/>
</dbReference>
<evidence type="ECO:0000256" key="2">
    <source>
        <dbReference type="SAM" id="MobiDB-lite"/>
    </source>
</evidence>
<dbReference type="PANTHER" id="PTHR13087">
    <property type="entry name" value="NF-KAPPA B ACTIVATING PROTEIN"/>
    <property type="match status" value="1"/>
</dbReference>
<gene>
    <name evidence="4" type="ORF">OSTLU_88591</name>
</gene>
<comment type="similarity">
    <text evidence="1">Belongs to the NKAP family.</text>
</comment>
<dbReference type="AlphaFoldDB" id="A4S4L9"/>
<dbReference type="Proteomes" id="UP000001568">
    <property type="component" value="Chromosome 11"/>
</dbReference>
<dbReference type="GO" id="GO:0010468">
    <property type="term" value="P:regulation of gene expression"/>
    <property type="evidence" value="ECO:0007669"/>
    <property type="project" value="TreeGrafter"/>
</dbReference>
<proteinExistence type="inferred from homology"/>
<dbReference type="InterPro" id="IPR009269">
    <property type="entry name" value="NKAP_C"/>
</dbReference>
<name>A4S4L9_OSTLU</name>
<dbReference type="eggNOG" id="KOG2812">
    <property type="taxonomic scope" value="Eukaryota"/>
</dbReference>
<dbReference type="OMA" id="CFTGFIS"/>
<reference evidence="4 5" key="1">
    <citation type="journal article" date="2007" name="Proc. Natl. Acad. Sci. U.S.A.">
        <title>The tiny eukaryote Ostreococcus provides genomic insights into the paradox of plankton speciation.</title>
        <authorList>
            <person name="Palenik B."/>
            <person name="Grimwood J."/>
            <person name="Aerts A."/>
            <person name="Rouze P."/>
            <person name="Salamov A."/>
            <person name="Putnam N."/>
            <person name="Dupont C."/>
            <person name="Jorgensen R."/>
            <person name="Derelle E."/>
            <person name="Rombauts S."/>
            <person name="Zhou K."/>
            <person name="Otillar R."/>
            <person name="Merchant S.S."/>
            <person name="Podell S."/>
            <person name="Gaasterland T."/>
            <person name="Napoli C."/>
            <person name="Gendler K."/>
            <person name="Manuell A."/>
            <person name="Tai V."/>
            <person name="Vallon O."/>
            <person name="Piganeau G."/>
            <person name="Jancek S."/>
            <person name="Heijde M."/>
            <person name="Jabbari K."/>
            <person name="Bowler C."/>
            <person name="Lohr M."/>
            <person name="Robbens S."/>
            <person name="Werner G."/>
            <person name="Dubchak I."/>
            <person name="Pazour G.J."/>
            <person name="Ren Q."/>
            <person name="Paulsen I."/>
            <person name="Delwiche C."/>
            <person name="Schmutz J."/>
            <person name="Rokhsar D."/>
            <person name="Van de Peer Y."/>
            <person name="Moreau H."/>
            <person name="Grigoriev I.V."/>
        </authorList>
    </citation>
    <scope>NUCLEOTIDE SEQUENCE [LARGE SCALE GENOMIC DNA]</scope>
    <source>
        <strain evidence="4 5">CCE9901</strain>
    </source>
</reference>
<dbReference type="KEGG" id="olu:OSTLU_88591"/>
<organism evidence="4 5">
    <name type="scientific">Ostreococcus lucimarinus (strain CCE9901)</name>
    <dbReference type="NCBI Taxonomy" id="436017"/>
    <lineage>
        <taxon>Eukaryota</taxon>
        <taxon>Viridiplantae</taxon>
        <taxon>Chlorophyta</taxon>
        <taxon>Mamiellophyceae</taxon>
        <taxon>Mamiellales</taxon>
        <taxon>Bathycoccaceae</taxon>
        <taxon>Ostreococcus</taxon>
    </lineage>
</organism>
<feature type="compositionally biased region" description="Basic and acidic residues" evidence="2">
    <location>
        <begin position="33"/>
        <end position="44"/>
    </location>
</feature>
<feature type="domain" description="NF-kappa-B-activating protein C-terminal" evidence="3">
    <location>
        <begin position="96"/>
        <end position="194"/>
    </location>
</feature>
<evidence type="ECO:0000256" key="1">
    <source>
        <dbReference type="ARBA" id="ARBA00009313"/>
    </source>
</evidence>
<dbReference type="PANTHER" id="PTHR13087:SF0">
    <property type="entry name" value="NFKB ACTIVATING PROTEIN LIKE"/>
    <property type="match status" value="1"/>
</dbReference>
<dbReference type="RefSeq" id="XP_001420460.1">
    <property type="nucleotide sequence ID" value="XM_001420423.1"/>
</dbReference>
<feature type="compositionally biased region" description="Basic and acidic residues" evidence="2">
    <location>
        <begin position="1"/>
        <end position="14"/>
    </location>
</feature>
<sequence>MPSPDPRGRADERSKRSKRDASTSSSSSRSRSRSRDAADGDQTHRFKQFLKKRHERLESVRRAAERAEREALDAGEALIGPPPPPESFEVDRDAINHGKHLLAGEGEAMGRFAAAGERIPRRGEIGLKTDQIERFENLGYVMSGSRHSRMNAVRMRKEAQVYSAEEKAALAALSKEERAAKERRVLDDMRALVQAQLESRERHD</sequence>
<dbReference type="GO" id="GO:0005634">
    <property type="term" value="C:nucleus"/>
    <property type="evidence" value="ECO:0007669"/>
    <property type="project" value="TreeGrafter"/>
</dbReference>